<evidence type="ECO:0000259" key="2">
    <source>
        <dbReference type="PROSITE" id="PS51352"/>
    </source>
</evidence>
<keyword evidence="1" id="KW-0732">Signal</keyword>
<dbReference type="SUPFAM" id="SSF52833">
    <property type="entry name" value="Thioredoxin-like"/>
    <property type="match status" value="1"/>
</dbReference>
<evidence type="ECO:0000313" key="3">
    <source>
        <dbReference type="EMBL" id="MBB3859498.1"/>
    </source>
</evidence>
<dbReference type="PROSITE" id="PS51352">
    <property type="entry name" value="THIOREDOXIN_2"/>
    <property type="match status" value="1"/>
</dbReference>
<dbReference type="RefSeq" id="WP_221214475.1">
    <property type="nucleotide sequence ID" value="NZ_JACICY010000001.1"/>
</dbReference>
<dbReference type="Pfam" id="PF00085">
    <property type="entry name" value="Thioredoxin"/>
    <property type="match status" value="1"/>
</dbReference>
<dbReference type="CDD" id="cd02947">
    <property type="entry name" value="TRX_family"/>
    <property type="match status" value="1"/>
</dbReference>
<gene>
    <name evidence="3" type="ORF">GGQ88_000738</name>
</gene>
<reference evidence="3 4" key="1">
    <citation type="submission" date="2020-08" db="EMBL/GenBank/DDBJ databases">
        <title>Genomic Encyclopedia of Type Strains, Phase IV (KMG-IV): sequencing the most valuable type-strain genomes for metagenomic binning, comparative biology and taxonomic classification.</title>
        <authorList>
            <person name="Goeker M."/>
        </authorList>
    </citation>
    <scope>NUCLEOTIDE SEQUENCE [LARGE SCALE GENOMIC DNA]</scope>
    <source>
        <strain evidence="3 4">DSM 14552</strain>
    </source>
</reference>
<organism evidence="3 4">
    <name type="scientific">Novosphingobium hassiacum</name>
    <dbReference type="NCBI Taxonomy" id="173676"/>
    <lineage>
        <taxon>Bacteria</taxon>
        <taxon>Pseudomonadati</taxon>
        <taxon>Pseudomonadota</taxon>
        <taxon>Alphaproteobacteria</taxon>
        <taxon>Sphingomonadales</taxon>
        <taxon>Sphingomonadaceae</taxon>
        <taxon>Novosphingobium</taxon>
    </lineage>
</organism>
<proteinExistence type="predicted"/>
<name>A0A7W5ZUT3_9SPHN</name>
<keyword evidence="4" id="KW-1185">Reference proteome</keyword>
<dbReference type="Gene3D" id="3.40.30.10">
    <property type="entry name" value="Glutaredoxin"/>
    <property type="match status" value="1"/>
</dbReference>
<dbReference type="GO" id="GO:0016853">
    <property type="term" value="F:isomerase activity"/>
    <property type="evidence" value="ECO:0007669"/>
    <property type="project" value="UniProtKB-KW"/>
</dbReference>
<dbReference type="InterPro" id="IPR036249">
    <property type="entry name" value="Thioredoxin-like_sf"/>
</dbReference>
<comment type="caution">
    <text evidence="3">The sequence shown here is derived from an EMBL/GenBank/DDBJ whole genome shotgun (WGS) entry which is preliminary data.</text>
</comment>
<dbReference type="AlphaFoldDB" id="A0A7W5ZUT3"/>
<protein>
    <submittedName>
        <fullName evidence="3">Thiol-disulfide isomerase/thioredoxin</fullName>
    </submittedName>
</protein>
<dbReference type="EMBL" id="JACICY010000001">
    <property type="protein sequence ID" value="MBB3859498.1"/>
    <property type="molecule type" value="Genomic_DNA"/>
</dbReference>
<evidence type="ECO:0000313" key="4">
    <source>
        <dbReference type="Proteomes" id="UP000562395"/>
    </source>
</evidence>
<feature type="domain" description="Thioredoxin" evidence="2">
    <location>
        <begin position="9"/>
        <end position="132"/>
    </location>
</feature>
<keyword evidence="3" id="KW-0413">Isomerase</keyword>
<feature type="chain" id="PRO_5030945150" evidence="1">
    <location>
        <begin position="26"/>
        <end position="134"/>
    </location>
</feature>
<accession>A0A7W5ZUT3</accession>
<sequence length="134" mass="14391">MSLFRPFLSLAAVPALLVAAAPAFAGEILPFTIAAFQKAQAAGKPILVDAHADWCPTCRRQAPTISAISKDKAFAQLVILKLDYDAQRAEKQMLGIRQQSTLIAFSGKTETGRSTGVTEPTQIRALATSALHRR</sequence>
<dbReference type="Proteomes" id="UP000562395">
    <property type="component" value="Unassembled WGS sequence"/>
</dbReference>
<feature type="signal peptide" evidence="1">
    <location>
        <begin position="1"/>
        <end position="25"/>
    </location>
</feature>
<dbReference type="InterPro" id="IPR013766">
    <property type="entry name" value="Thioredoxin_domain"/>
</dbReference>
<evidence type="ECO:0000256" key="1">
    <source>
        <dbReference type="SAM" id="SignalP"/>
    </source>
</evidence>